<evidence type="ECO:0000313" key="1">
    <source>
        <dbReference type="EMBL" id="QCD89921.1"/>
    </source>
</evidence>
<proteinExistence type="predicted"/>
<dbReference type="Proteomes" id="UP000501690">
    <property type="component" value="Linkage Group LG4"/>
</dbReference>
<evidence type="ECO:0000313" key="2">
    <source>
        <dbReference type="Proteomes" id="UP000501690"/>
    </source>
</evidence>
<reference evidence="1 2" key="1">
    <citation type="submission" date="2019-04" db="EMBL/GenBank/DDBJ databases">
        <title>An improved genome assembly and genetic linkage map for asparagus bean, Vigna unguiculata ssp. sesquipedialis.</title>
        <authorList>
            <person name="Xia Q."/>
            <person name="Zhang R."/>
            <person name="Dong Y."/>
        </authorList>
    </citation>
    <scope>NUCLEOTIDE SEQUENCE [LARGE SCALE GENOMIC DNA]</scope>
    <source>
        <tissue evidence="1">Leaf</tissue>
    </source>
</reference>
<gene>
    <name evidence="1" type="ORF">DEO72_LG4g873</name>
</gene>
<organism evidence="1 2">
    <name type="scientific">Vigna unguiculata</name>
    <name type="common">Cowpea</name>
    <dbReference type="NCBI Taxonomy" id="3917"/>
    <lineage>
        <taxon>Eukaryota</taxon>
        <taxon>Viridiplantae</taxon>
        <taxon>Streptophyta</taxon>
        <taxon>Embryophyta</taxon>
        <taxon>Tracheophyta</taxon>
        <taxon>Spermatophyta</taxon>
        <taxon>Magnoliopsida</taxon>
        <taxon>eudicotyledons</taxon>
        <taxon>Gunneridae</taxon>
        <taxon>Pentapetalae</taxon>
        <taxon>rosids</taxon>
        <taxon>fabids</taxon>
        <taxon>Fabales</taxon>
        <taxon>Fabaceae</taxon>
        <taxon>Papilionoideae</taxon>
        <taxon>50 kb inversion clade</taxon>
        <taxon>NPAAA clade</taxon>
        <taxon>indigoferoid/millettioid clade</taxon>
        <taxon>Phaseoleae</taxon>
        <taxon>Vigna</taxon>
    </lineage>
</organism>
<accession>A0A4D6LN09</accession>
<name>A0A4D6LN09_VIGUN</name>
<sequence length="140" mass="15613">MNWRARLASARYAGTRTLCLLEAIAQAEDVWFGRKVGNPIVLSERVSRSGESLSLKREREECFDGSLTRSPSKRFESWAKCNLVQASVTRLSESSRLVLCVPKIGDKHVAFYGLWPGTTSLELWLGIADEHEEHLSCGSG</sequence>
<protein>
    <submittedName>
        <fullName evidence="1">Uncharacterized protein</fullName>
    </submittedName>
</protein>
<dbReference type="AlphaFoldDB" id="A0A4D6LN09"/>
<dbReference type="EMBL" id="CP039348">
    <property type="protein sequence ID" value="QCD89921.1"/>
    <property type="molecule type" value="Genomic_DNA"/>
</dbReference>
<keyword evidence="2" id="KW-1185">Reference proteome</keyword>